<dbReference type="PANTHER" id="PTHR28083:SF1">
    <property type="entry name" value="GOOD FOR FULL DBP5 ACTIVITY PROTEIN 2"/>
    <property type="match status" value="1"/>
</dbReference>
<feature type="compositionally biased region" description="Low complexity" evidence="2">
    <location>
        <begin position="1"/>
        <end position="13"/>
    </location>
</feature>
<feature type="compositionally biased region" description="Polar residues" evidence="2">
    <location>
        <begin position="20"/>
        <end position="29"/>
    </location>
</feature>
<dbReference type="AlphaFoldDB" id="A0A1R0GUW3"/>
<evidence type="ECO:0000313" key="4">
    <source>
        <dbReference type="EMBL" id="OLY80682.1"/>
    </source>
</evidence>
<gene>
    <name evidence="4" type="ORF">AYI68_g5219</name>
</gene>
<evidence type="ECO:0000256" key="2">
    <source>
        <dbReference type="SAM" id="MobiDB-lite"/>
    </source>
</evidence>
<evidence type="ECO:0000313" key="5">
    <source>
        <dbReference type="Proteomes" id="UP000187455"/>
    </source>
</evidence>
<proteinExistence type="predicted"/>
<dbReference type="STRING" id="133383.A0A1R0GUW3"/>
<dbReference type="InterPro" id="IPR040151">
    <property type="entry name" value="Gfd2/YDR514C-like"/>
</dbReference>
<accession>A0A1R0GUW3</accession>
<feature type="compositionally biased region" description="Polar residues" evidence="2">
    <location>
        <begin position="41"/>
        <end position="65"/>
    </location>
</feature>
<evidence type="ECO:0000259" key="3">
    <source>
        <dbReference type="Pfam" id="PF21762"/>
    </source>
</evidence>
<dbReference type="InterPro" id="IPR036397">
    <property type="entry name" value="RNaseH_sf"/>
</dbReference>
<dbReference type="InterPro" id="IPR048519">
    <property type="entry name" value="Gfd2/YDR514C-like_C"/>
</dbReference>
<protein>
    <recommendedName>
        <fullName evidence="3">Gfd2/YDR514C-like C-terminal domain-containing protein</fullName>
    </recommendedName>
</protein>
<feature type="region of interest" description="Disordered" evidence="2">
    <location>
        <begin position="1"/>
        <end position="65"/>
    </location>
</feature>
<dbReference type="Pfam" id="PF21762">
    <property type="entry name" value="DEDDh_C"/>
    <property type="match status" value="1"/>
</dbReference>
<dbReference type="Proteomes" id="UP000187455">
    <property type="component" value="Unassembled WGS sequence"/>
</dbReference>
<dbReference type="PANTHER" id="PTHR28083">
    <property type="entry name" value="GOOD FOR FULL DBP5 ACTIVITY PROTEIN 2"/>
    <property type="match status" value="1"/>
</dbReference>
<dbReference type="GO" id="GO:0005634">
    <property type="term" value="C:nucleus"/>
    <property type="evidence" value="ECO:0007669"/>
    <property type="project" value="TreeGrafter"/>
</dbReference>
<dbReference type="InterPro" id="IPR012337">
    <property type="entry name" value="RNaseH-like_sf"/>
</dbReference>
<sequence length="598" mass="67707">MFGSSSESEAPSKASKDQKTTNPDHSLSFRSYEMNDLPVSSKKSTNGGLKSQTQSSSTNSDFKTWASPNQVKNIVSIPSEWPPSKSSLNPLENDTEWPNMRTDVYLNDKGKLDGPGKVESKIPLLLGAMSSKRAKKISLGSQLSHSEAKRSEYKKLNPVNEGDLENWVFVNDAEKLWLRCCFKLENKKIVRTMLRSNDFFLNSDRQFAIASREGEKKLDIAVDWMSLELIRQQIELETQEKLPKIPHKKMGSVDIHRVSDEEDLLQLRSIVKKHNNKLLKLESNNSKLRQIYSQWLKLKTLMEKKSHSVISIDCEMWEQNHNYLTELGWTMYNTKDDLYLSRHYIIAEHYYLENKLHVGDNRDNFLFGRTVVSPLKIALEKFVSDVKSIEPVIIVGHDMAADLKILKKHGIDFSINTPNNETSPVSGNGSNDSKLPPVSKFSLVDTSMLYMGLVSNINEKPSLSNVLKHYGTQIIFPHNAGNDAAYTMLAFLKLYRDDIPTVLGKPATHLLYDISDVSLTTGLLGAEPKSSSLPSFANTDDTINSDEEQHKLKDKNSKRAAALNTERAYESLFFSDKSALRDLPVYKRKSLQLEPNNN</sequence>
<feature type="domain" description="Gfd2/YDR514C-like C-terminal" evidence="3">
    <location>
        <begin position="309"/>
        <end position="493"/>
    </location>
</feature>
<reference evidence="4 5" key="1">
    <citation type="journal article" date="2016" name="Mol. Biol. Evol.">
        <title>Genome-Wide Survey of Gut Fungi (Harpellales) Reveals the First Horizontally Transferred Ubiquitin Gene from a Mosquito Host.</title>
        <authorList>
            <person name="Wang Y."/>
            <person name="White M.M."/>
            <person name="Kvist S."/>
            <person name="Moncalvo J.M."/>
        </authorList>
    </citation>
    <scope>NUCLEOTIDE SEQUENCE [LARGE SCALE GENOMIC DNA]</scope>
    <source>
        <strain evidence="4 5">ALG-7-W6</strain>
    </source>
</reference>
<keyword evidence="1" id="KW-0175">Coiled coil</keyword>
<dbReference type="OrthoDB" id="5953249at2759"/>
<evidence type="ECO:0000256" key="1">
    <source>
        <dbReference type="SAM" id="Coils"/>
    </source>
</evidence>
<dbReference type="GO" id="GO:0003676">
    <property type="term" value="F:nucleic acid binding"/>
    <property type="evidence" value="ECO:0007669"/>
    <property type="project" value="InterPro"/>
</dbReference>
<keyword evidence="5" id="KW-1185">Reference proteome</keyword>
<dbReference type="SUPFAM" id="SSF53098">
    <property type="entry name" value="Ribonuclease H-like"/>
    <property type="match status" value="1"/>
</dbReference>
<feature type="coiled-coil region" evidence="1">
    <location>
        <begin position="264"/>
        <end position="291"/>
    </location>
</feature>
<organism evidence="4 5">
    <name type="scientific">Smittium mucronatum</name>
    <dbReference type="NCBI Taxonomy" id="133383"/>
    <lineage>
        <taxon>Eukaryota</taxon>
        <taxon>Fungi</taxon>
        <taxon>Fungi incertae sedis</taxon>
        <taxon>Zoopagomycota</taxon>
        <taxon>Kickxellomycotina</taxon>
        <taxon>Harpellomycetes</taxon>
        <taxon>Harpellales</taxon>
        <taxon>Legeriomycetaceae</taxon>
        <taxon>Smittium</taxon>
    </lineage>
</organism>
<dbReference type="Gene3D" id="3.30.420.10">
    <property type="entry name" value="Ribonuclease H-like superfamily/Ribonuclease H"/>
    <property type="match status" value="1"/>
</dbReference>
<name>A0A1R0GUW3_9FUNG</name>
<dbReference type="EMBL" id="LSSL01003256">
    <property type="protein sequence ID" value="OLY80682.1"/>
    <property type="molecule type" value="Genomic_DNA"/>
</dbReference>
<comment type="caution">
    <text evidence="4">The sequence shown here is derived from an EMBL/GenBank/DDBJ whole genome shotgun (WGS) entry which is preliminary data.</text>
</comment>